<evidence type="ECO:0000259" key="2">
    <source>
        <dbReference type="PROSITE" id="PS51444"/>
    </source>
</evidence>
<organism evidence="3 4">
    <name type="scientific">Polarella glacialis</name>
    <name type="common">Dinoflagellate</name>
    <dbReference type="NCBI Taxonomy" id="89957"/>
    <lineage>
        <taxon>Eukaryota</taxon>
        <taxon>Sar</taxon>
        <taxon>Alveolata</taxon>
        <taxon>Dinophyceae</taxon>
        <taxon>Suessiales</taxon>
        <taxon>Suessiaceae</taxon>
        <taxon>Polarella</taxon>
    </lineage>
</organism>
<dbReference type="InterPro" id="IPR042201">
    <property type="entry name" value="FH2_Formin_sf"/>
</dbReference>
<name>A0A813FH39_POLGL</name>
<feature type="region of interest" description="Disordered" evidence="1">
    <location>
        <begin position="639"/>
        <end position="658"/>
    </location>
</feature>
<dbReference type="OrthoDB" id="445521at2759"/>
<dbReference type="Proteomes" id="UP000654075">
    <property type="component" value="Unassembled WGS sequence"/>
</dbReference>
<dbReference type="PANTHER" id="PTHR45733">
    <property type="entry name" value="FORMIN-J"/>
    <property type="match status" value="1"/>
</dbReference>
<reference evidence="3" key="1">
    <citation type="submission" date="2021-02" db="EMBL/GenBank/DDBJ databases">
        <authorList>
            <person name="Dougan E. K."/>
            <person name="Rhodes N."/>
            <person name="Thang M."/>
            <person name="Chan C."/>
        </authorList>
    </citation>
    <scope>NUCLEOTIDE SEQUENCE</scope>
</reference>
<feature type="region of interest" description="Disordered" evidence="1">
    <location>
        <begin position="81"/>
        <end position="106"/>
    </location>
</feature>
<feature type="domain" description="FH2" evidence="2">
    <location>
        <begin position="202"/>
        <end position="591"/>
    </location>
</feature>
<dbReference type="Gene3D" id="1.20.58.2220">
    <property type="entry name" value="Formin, FH2 domain"/>
    <property type="match status" value="1"/>
</dbReference>
<dbReference type="InterPro" id="IPR051144">
    <property type="entry name" value="Formin_homology_domain"/>
</dbReference>
<proteinExistence type="predicted"/>
<dbReference type="EMBL" id="CAJNNV010025142">
    <property type="protein sequence ID" value="CAE8612657.1"/>
    <property type="molecule type" value="Genomic_DNA"/>
</dbReference>
<gene>
    <name evidence="3" type="ORF">PGLA1383_LOCUS30447</name>
</gene>
<dbReference type="Pfam" id="PF13646">
    <property type="entry name" value="HEAT_2"/>
    <property type="match status" value="1"/>
</dbReference>
<dbReference type="InterPro" id="IPR016024">
    <property type="entry name" value="ARM-type_fold"/>
</dbReference>
<dbReference type="AlphaFoldDB" id="A0A813FH39"/>
<evidence type="ECO:0000313" key="4">
    <source>
        <dbReference type="Proteomes" id="UP000654075"/>
    </source>
</evidence>
<feature type="compositionally biased region" description="Polar residues" evidence="1">
    <location>
        <begin position="639"/>
        <end position="651"/>
    </location>
</feature>
<dbReference type="SUPFAM" id="SSF48371">
    <property type="entry name" value="ARM repeat"/>
    <property type="match status" value="1"/>
</dbReference>
<dbReference type="Gene3D" id="1.25.10.10">
    <property type="entry name" value="Leucine-rich Repeat Variant"/>
    <property type="match status" value="1"/>
</dbReference>
<feature type="compositionally biased region" description="Low complexity" evidence="1">
    <location>
        <begin position="143"/>
        <end position="164"/>
    </location>
</feature>
<evidence type="ECO:0000256" key="1">
    <source>
        <dbReference type="SAM" id="MobiDB-lite"/>
    </source>
</evidence>
<feature type="region of interest" description="Disordered" evidence="1">
    <location>
        <begin position="122"/>
        <end position="208"/>
    </location>
</feature>
<comment type="caution">
    <text evidence="3">The sequence shown here is derived from an EMBL/GenBank/DDBJ whole genome shotgun (WGS) entry which is preliminary data.</text>
</comment>
<sequence length="699" mass="73478">MKGAGSVLGLLCWAARPLPDDVSGGGPLWQAQFVNGSEQEAPWAEETPSDQVEAVLVMATLALAMAASGLIWAGLHRPRHSAPVKEVRPAEPLTAPTGASTEEGRAVEEHGIPGARLQVSLAAPPRGKCPPPPKATVAGSPLSSPGTPAPAGTASPPTGKAPPRGKGKAPPPPPPRLGGKASPLKNPGCSLLGTDSSCSPQKTASLGSPFGARRVRWRALESVDGTVFEGLKRGPLRDSTAQALREVFEHGAAGAKATSSSRPMVFVPKSSGVCILDRNRAQQLAIFFRRSPVPLEQLCLRLDRLDFNRIPVGDEEVEAWLQAWPTVAERRLITGNTGPSSSLRDVEQLVQQVARVPRSEQRLKLLRLAKGLGTLRASFTNGLAAIRTACSELLTSSRLRLLLSEALSMGNYINHGIAEAGAAGFALDALLQLQVMKGSGGASALHCLCVSCFQEDTQFCAALSGELRSLSAATQVSLASLRELAQRLRDDVAAASVELTAHSAEYSEVLEEELEPRPVVAPAVGGPLASAEAKPTGGGDLLAEHVSSALAKRLQDPDGEVRRSAVDALGQLGSSAAPLAGALLRRRERDLSQGVRRAAAHALQEIAAAAGVTPEILIARNASAPTESEEEEEALVNLPASNMLDSRQAQPRQAHGRHNMESWMGAAQMMRRSSDASSSSWKHQASPDYLMADEIEGRL</sequence>
<dbReference type="InterPro" id="IPR015425">
    <property type="entry name" value="FH2_Formin"/>
</dbReference>
<dbReference type="Pfam" id="PF02181">
    <property type="entry name" value="FH2"/>
    <property type="match status" value="1"/>
</dbReference>
<feature type="compositionally biased region" description="Polar residues" evidence="1">
    <location>
        <begin position="193"/>
        <end position="206"/>
    </location>
</feature>
<keyword evidence="4" id="KW-1185">Reference proteome</keyword>
<dbReference type="SMART" id="SM00498">
    <property type="entry name" value="FH2"/>
    <property type="match status" value="1"/>
</dbReference>
<accession>A0A813FH39</accession>
<dbReference type="PANTHER" id="PTHR45733:SF8">
    <property type="entry name" value="FORMIN-J"/>
    <property type="match status" value="1"/>
</dbReference>
<dbReference type="InterPro" id="IPR011989">
    <property type="entry name" value="ARM-like"/>
</dbReference>
<evidence type="ECO:0000313" key="3">
    <source>
        <dbReference type="EMBL" id="CAE8612657.1"/>
    </source>
</evidence>
<dbReference type="PROSITE" id="PS51444">
    <property type="entry name" value="FH2"/>
    <property type="match status" value="1"/>
</dbReference>
<dbReference type="SUPFAM" id="SSF101447">
    <property type="entry name" value="Formin homology 2 domain (FH2 domain)"/>
    <property type="match status" value="1"/>
</dbReference>
<protein>
    <recommendedName>
        <fullName evidence="2">FH2 domain-containing protein</fullName>
    </recommendedName>
</protein>